<dbReference type="Proteomes" id="UP000054477">
    <property type="component" value="Unassembled WGS sequence"/>
</dbReference>
<gene>
    <name evidence="1" type="ORF">K443DRAFT_680385</name>
</gene>
<dbReference type="AlphaFoldDB" id="A0A0C9X165"/>
<reference evidence="2" key="2">
    <citation type="submission" date="2015-01" db="EMBL/GenBank/DDBJ databases">
        <title>Evolutionary Origins and Diversification of the Mycorrhizal Mutualists.</title>
        <authorList>
            <consortium name="DOE Joint Genome Institute"/>
            <consortium name="Mycorrhizal Genomics Consortium"/>
            <person name="Kohler A."/>
            <person name="Kuo A."/>
            <person name="Nagy L.G."/>
            <person name="Floudas D."/>
            <person name="Copeland A."/>
            <person name="Barry K.W."/>
            <person name="Cichocki N."/>
            <person name="Veneault-Fourrey C."/>
            <person name="LaButti K."/>
            <person name="Lindquist E.A."/>
            <person name="Lipzen A."/>
            <person name="Lundell T."/>
            <person name="Morin E."/>
            <person name="Murat C."/>
            <person name="Riley R."/>
            <person name="Ohm R."/>
            <person name="Sun H."/>
            <person name="Tunlid A."/>
            <person name="Henrissat B."/>
            <person name="Grigoriev I.V."/>
            <person name="Hibbett D.S."/>
            <person name="Martin F."/>
        </authorList>
    </citation>
    <scope>NUCLEOTIDE SEQUENCE [LARGE SCALE GENOMIC DNA]</scope>
    <source>
        <strain evidence="2">LaAM-08-1</strain>
    </source>
</reference>
<evidence type="ECO:0000313" key="1">
    <source>
        <dbReference type="EMBL" id="KIJ98865.1"/>
    </source>
</evidence>
<reference evidence="1 2" key="1">
    <citation type="submission" date="2014-04" db="EMBL/GenBank/DDBJ databases">
        <authorList>
            <consortium name="DOE Joint Genome Institute"/>
            <person name="Kuo A."/>
            <person name="Kohler A."/>
            <person name="Nagy L.G."/>
            <person name="Floudas D."/>
            <person name="Copeland A."/>
            <person name="Barry K.W."/>
            <person name="Cichocki N."/>
            <person name="Veneault-Fourrey C."/>
            <person name="LaButti K."/>
            <person name="Lindquist E.A."/>
            <person name="Lipzen A."/>
            <person name="Lundell T."/>
            <person name="Morin E."/>
            <person name="Murat C."/>
            <person name="Sun H."/>
            <person name="Tunlid A."/>
            <person name="Henrissat B."/>
            <person name="Grigoriev I.V."/>
            <person name="Hibbett D.S."/>
            <person name="Martin F."/>
            <person name="Nordberg H.P."/>
            <person name="Cantor M.N."/>
            <person name="Hua S.X."/>
        </authorList>
    </citation>
    <scope>NUCLEOTIDE SEQUENCE [LARGE SCALE GENOMIC DNA]</scope>
    <source>
        <strain evidence="1 2">LaAM-08-1</strain>
    </source>
</reference>
<keyword evidence="2" id="KW-1185">Reference proteome</keyword>
<protein>
    <submittedName>
        <fullName evidence="1">Uncharacterized protein</fullName>
    </submittedName>
</protein>
<proteinExistence type="predicted"/>
<dbReference type="HOGENOM" id="CLU_2942095_0_0_1"/>
<accession>A0A0C9X165</accession>
<organism evidence="1 2">
    <name type="scientific">Laccaria amethystina LaAM-08-1</name>
    <dbReference type="NCBI Taxonomy" id="1095629"/>
    <lineage>
        <taxon>Eukaryota</taxon>
        <taxon>Fungi</taxon>
        <taxon>Dikarya</taxon>
        <taxon>Basidiomycota</taxon>
        <taxon>Agaricomycotina</taxon>
        <taxon>Agaricomycetes</taxon>
        <taxon>Agaricomycetidae</taxon>
        <taxon>Agaricales</taxon>
        <taxon>Agaricineae</taxon>
        <taxon>Hydnangiaceae</taxon>
        <taxon>Laccaria</taxon>
    </lineage>
</organism>
<sequence>MEGVRGRQTPVMRVACLNFEYNMLDVSEYLVACDVMQYRFRLADQEATRWGSCDQAAVRS</sequence>
<evidence type="ECO:0000313" key="2">
    <source>
        <dbReference type="Proteomes" id="UP000054477"/>
    </source>
</evidence>
<dbReference type="EMBL" id="KN838659">
    <property type="protein sequence ID" value="KIJ98865.1"/>
    <property type="molecule type" value="Genomic_DNA"/>
</dbReference>
<name>A0A0C9X165_9AGAR</name>